<dbReference type="STRING" id="679937.Bcop_1488"/>
<reference evidence="2 3" key="1">
    <citation type="journal article" date="2011" name="Stand. Genomic Sci.">
        <title>Non-contiguous finished genome sequence of Bacteroides coprosuis type strain (PC139).</title>
        <authorList>
            <person name="Land M."/>
            <person name="Held B."/>
            <person name="Gronow S."/>
            <person name="Abt B."/>
            <person name="Lucas S."/>
            <person name="Del Rio T.G."/>
            <person name="Nolan M."/>
            <person name="Tice H."/>
            <person name="Cheng J.F."/>
            <person name="Pitluck S."/>
            <person name="Liolios K."/>
            <person name="Pagani I."/>
            <person name="Ivanova N."/>
            <person name="Mavromatis K."/>
            <person name="Mikhailova N."/>
            <person name="Pati A."/>
            <person name="Tapia R."/>
            <person name="Han C."/>
            <person name="Goodwin L."/>
            <person name="Chen A."/>
            <person name="Palaniappan K."/>
            <person name="Hauser L."/>
            <person name="Brambilla E.M."/>
            <person name="Rohde M."/>
            <person name="Goker M."/>
            <person name="Detter J.C."/>
            <person name="Woyke T."/>
            <person name="Bristow J."/>
            <person name="Eisen J.A."/>
            <person name="Markowitz V."/>
            <person name="Hugenholtz P."/>
            <person name="Kyrpides N.C."/>
            <person name="Klenk H.P."/>
            <person name="Lapidus A."/>
        </authorList>
    </citation>
    <scope>NUCLEOTIDE SEQUENCE</scope>
    <source>
        <strain evidence="2 3">DSM 18011</strain>
    </source>
</reference>
<accession>F3ZPU5</accession>
<evidence type="ECO:0000256" key="1">
    <source>
        <dbReference type="SAM" id="SignalP"/>
    </source>
</evidence>
<keyword evidence="3" id="KW-1185">Reference proteome</keyword>
<evidence type="ECO:0000313" key="3">
    <source>
        <dbReference type="Proteomes" id="UP000018439"/>
    </source>
</evidence>
<name>F3ZPU5_9BACE</name>
<organism evidence="2 3">
    <name type="scientific">Bacteroides coprosuis DSM 18011</name>
    <dbReference type="NCBI Taxonomy" id="679937"/>
    <lineage>
        <taxon>Bacteria</taxon>
        <taxon>Pseudomonadati</taxon>
        <taxon>Bacteroidota</taxon>
        <taxon>Bacteroidia</taxon>
        <taxon>Bacteroidales</taxon>
        <taxon>Bacteroidaceae</taxon>
        <taxon>Bacteroides</taxon>
    </lineage>
</organism>
<proteinExistence type="predicted"/>
<dbReference type="InterPro" id="IPR010388">
    <property type="entry name" value="Anaerobic_Co-chelatase"/>
</dbReference>
<dbReference type="Pfam" id="PF06180">
    <property type="entry name" value="CbiK"/>
    <property type="match status" value="1"/>
</dbReference>
<gene>
    <name evidence="2" type="ORF">Bcop_1488</name>
</gene>
<feature type="chain" id="PRO_5003303740" evidence="1">
    <location>
        <begin position="22"/>
        <end position="366"/>
    </location>
</feature>
<dbReference type="Gene3D" id="3.40.50.1400">
    <property type="match status" value="2"/>
</dbReference>
<feature type="signal peptide" evidence="1">
    <location>
        <begin position="1"/>
        <end position="21"/>
    </location>
</feature>
<dbReference type="GO" id="GO:0016852">
    <property type="term" value="F:sirohydrochlorin cobaltochelatase activity"/>
    <property type="evidence" value="ECO:0007669"/>
    <property type="project" value="InterPro"/>
</dbReference>
<dbReference type="eggNOG" id="COG4822">
    <property type="taxonomic scope" value="Bacteria"/>
</dbReference>
<dbReference type="EMBL" id="CM001167">
    <property type="protein sequence ID" value="EGJ71682.1"/>
    <property type="molecule type" value="Genomic_DNA"/>
</dbReference>
<dbReference type="OrthoDB" id="9770331at2"/>
<dbReference type="HOGENOM" id="CLU_036584_1_2_10"/>
<dbReference type="Proteomes" id="UP000018439">
    <property type="component" value="Chromosome"/>
</dbReference>
<dbReference type="PROSITE" id="PS51257">
    <property type="entry name" value="PROKAR_LIPOPROTEIN"/>
    <property type="match status" value="1"/>
</dbReference>
<evidence type="ECO:0000313" key="2">
    <source>
        <dbReference type="EMBL" id="EGJ71682.1"/>
    </source>
</evidence>
<dbReference type="AlphaFoldDB" id="F3ZPU5"/>
<sequence length="366" mass="41547">MKHLFKALFVGIFALTAGIFASCSSDDDNQDDRKAVYMEKKNDKALLLCSFGSTYEQPQKTYDAIIADFEKAFPGTDIYMSFTSRTIISRVYAQINKAYAQPDVWLKEIQKAGYKEVMVQSLHIIPGSEYVSLMDTEVYKNFMSKYPDIKVARGACLLKSEEDLDEVAKVLYNYYKKNLDNGEVVAFMGHGNPEEEYSHANGRYKQLEARLQKLSGKKNIFIGTVDWKEMMFGHVRDGIIAYAKEKGLAETEYKKQVVTLAPLMSIAGDHAQNDMLGGLEQGQKESDVDPFEADFDERKGEPCAEFTWILKLEKLGFTINPEGSTTDPEKFSVLGLGDHAALRQIWVNHLKDAKFESWNEKFNEKD</sequence>
<protein>
    <submittedName>
        <fullName evidence="2">Anaerobic cobalt chelatase</fullName>
    </submittedName>
</protein>
<keyword evidence="1" id="KW-0732">Signal</keyword>
<dbReference type="SUPFAM" id="SSF53800">
    <property type="entry name" value="Chelatase"/>
    <property type="match status" value="1"/>
</dbReference>
<dbReference type="GO" id="GO:0019251">
    <property type="term" value="P:anaerobic cobalamin biosynthetic process"/>
    <property type="evidence" value="ECO:0007669"/>
    <property type="project" value="InterPro"/>
</dbReference>